<gene>
    <name evidence="2" type="ORF">HF872_08785</name>
</gene>
<feature type="transmembrane region" description="Helical" evidence="1">
    <location>
        <begin position="67"/>
        <end position="85"/>
    </location>
</feature>
<keyword evidence="1" id="KW-0472">Membrane</keyword>
<dbReference type="Proteomes" id="UP000591071">
    <property type="component" value="Unassembled WGS sequence"/>
</dbReference>
<name>A0A848BV90_9FIRM</name>
<dbReference type="AlphaFoldDB" id="A0A848BV90"/>
<accession>A0A848BV90</accession>
<evidence type="ECO:0000313" key="2">
    <source>
        <dbReference type="EMBL" id="NME28708.1"/>
    </source>
</evidence>
<dbReference type="PROSITE" id="PS51257">
    <property type="entry name" value="PROKAR_LIPOPROTEIN"/>
    <property type="match status" value="1"/>
</dbReference>
<proteinExistence type="predicted"/>
<protein>
    <recommendedName>
        <fullName evidence="4">Lipoprotein</fullName>
    </recommendedName>
</protein>
<dbReference type="EMBL" id="JABAFG010000013">
    <property type="protein sequence ID" value="NME28708.1"/>
    <property type="molecule type" value="Genomic_DNA"/>
</dbReference>
<evidence type="ECO:0000256" key="1">
    <source>
        <dbReference type="SAM" id="Phobius"/>
    </source>
</evidence>
<evidence type="ECO:0008006" key="4">
    <source>
        <dbReference type="Google" id="ProtNLM"/>
    </source>
</evidence>
<keyword evidence="1" id="KW-0812">Transmembrane</keyword>
<feature type="transmembrane region" description="Helical" evidence="1">
    <location>
        <begin position="42"/>
        <end position="60"/>
    </location>
</feature>
<keyword evidence="1" id="KW-1133">Transmembrane helix</keyword>
<comment type="caution">
    <text evidence="2">The sequence shown here is derived from an EMBL/GenBank/DDBJ whole genome shotgun (WGS) entry which is preliminary data.</text>
</comment>
<feature type="transmembrane region" description="Helical" evidence="1">
    <location>
        <begin position="91"/>
        <end position="110"/>
    </location>
</feature>
<organism evidence="2 3">
    <name type="scientific">Megasphaera hexanoica</name>
    <dbReference type="NCBI Taxonomy" id="1675036"/>
    <lineage>
        <taxon>Bacteria</taxon>
        <taxon>Bacillati</taxon>
        <taxon>Bacillota</taxon>
        <taxon>Negativicutes</taxon>
        <taxon>Veillonellales</taxon>
        <taxon>Veillonellaceae</taxon>
        <taxon>Megasphaera</taxon>
    </lineage>
</organism>
<evidence type="ECO:0000313" key="3">
    <source>
        <dbReference type="Proteomes" id="UP000591071"/>
    </source>
</evidence>
<sequence>MKNVRLIIGIVSFILFFIILFQSCAAGVVNSVTASSDAGGSAGLIVAFMVVIAGIIAIVCRKNATGSIVAGVVYGLSGLIGVANSDVYKDLSIWGGLFIIFAIFYIFSGIKQKKSDKANL</sequence>
<reference evidence="2 3" key="1">
    <citation type="submission" date="2020-04" db="EMBL/GenBank/DDBJ databases">
        <authorList>
            <person name="Hitch T.C.A."/>
            <person name="Wylensek D."/>
            <person name="Clavel T."/>
        </authorList>
    </citation>
    <scope>NUCLEOTIDE SEQUENCE [LARGE SCALE GENOMIC DNA]</scope>
    <source>
        <strain evidence="2 3">Oil-RF-744-FAT-WT-6-1</strain>
    </source>
</reference>